<dbReference type="AlphaFoldDB" id="A0A0L8V302"/>
<keyword evidence="1" id="KW-0472">Membrane</keyword>
<comment type="caution">
    <text evidence="2">The sequence shown here is derived from an EMBL/GenBank/DDBJ whole genome shotgun (WGS) entry which is preliminary data.</text>
</comment>
<organism evidence="2 3">
    <name type="scientific">Sunxiuqinia dokdonensis</name>
    <dbReference type="NCBI Taxonomy" id="1409788"/>
    <lineage>
        <taxon>Bacteria</taxon>
        <taxon>Pseudomonadati</taxon>
        <taxon>Bacteroidota</taxon>
        <taxon>Bacteroidia</taxon>
        <taxon>Marinilabiliales</taxon>
        <taxon>Prolixibacteraceae</taxon>
        <taxon>Sunxiuqinia</taxon>
    </lineage>
</organism>
<dbReference type="InterPro" id="IPR047961">
    <property type="entry name" value="Transp_suffix-like"/>
</dbReference>
<gene>
    <name evidence="2" type="ORF">NC99_43230</name>
</gene>
<evidence type="ECO:0008006" key="4">
    <source>
        <dbReference type="Google" id="ProtNLM"/>
    </source>
</evidence>
<evidence type="ECO:0000313" key="3">
    <source>
        <dbReference type="Proteomes" id="UP000036958"/>
    </source>
</evidence>
<keyword evidence="1" id="KW-1133">Transmembrane helix</keyword>
<dbReference type="STRING" id="1409788.NC99_43230"/>
<protein>
    <recommendedName>
        <fullName evidence="4">Transporter suffix domain-containing protein</fullName>
    </recommendedName>
</protein>
<dbReference type="NCBIfam" id="NF033684">
    <property type="entry name" value="suffix_2_RND"/>
    <property type="match status" value="1"/>
</dbReference>
<accession>A0A0L8V302</accession>
<keyword evidence="1" id="KW-0812">Transmembrane</keyword>
<keyword evidence="3" id="KW-1185">Reference proteome</keyword>
<proteinExistence type="predicted"/>
<dbReference type="Proteomes" id="UP000036958">
    <property type="component" value="Unassembled WGS sequence"/>
</dbReference>
<reference evidence="3" key="1">
    <citation type="submission" date="2015-07" db="EMBL/GenBank/DDBJ databases">
        <title>Genome sequencing of Sunxiuqinia dokdonensis strain SK.</title>
        <authorList>
            <person name="Ahn S."/>
            <person name="Kim B.-C."/>
        </authorList>
    </citation>
    <scope>NUCLEOTIDE SEQUENCE [LARGE SCALE GENOMIC DNA]</scope>
    <source>
        <strain evidence="3">SK</strain>
    </source>
</reference>
<evidence type="ECO:0000313" key="2">
    <source>
        <dbReference type="EMBL" id="KOH42880.1"/>
    </source>
</evidence>
<dbReference type="EMBL" id="LGIA01000208">
    <property type="protein sequence ID" value="KOH42880.1"/>
    <property type="molecule type" value="Genomic_DNA"/>
</dbReference>
<name>A0A0L8V302_9BACT</name>
<feature type="transmembrane region" description="Helical" evidence="1">
    <location>
        <begin position="15"/>
        <end position="36"/>
    </location>
</feature>
<sequence>MLLVPFLELETKQKVFWSSASFIAMEVCFWAGGLLVGKELFTKYKAQLNPARWFKKKNVSND</sequence>
<evidence type="ECO:0000256" key="1">
    <source>
        <dbReference type="SAM" id="Phobius"/>
    </source>
</evidence>